<sequence length="242" mass="26467">MESGEHTSSRPKIPTEKQRAAESPPRKAKPSKKACTNPIDAQPSHKAIPGAMHGTVSTVALAGVSTAALAVVNTTSSMMGNQGPIASMRALTWCSIEIEDVEDIDEMFSEKQSKAVEIESLSSEDEDNGTEPAESGDNLAEEMAEHELACMQCKWTALVYAFFKPDPAIEYDLKSTSNLRKHVLKCWGEEALEAVDWMVTASKAKDSIEKYWQSQGIKVAFGAVGKKMFHYSTIQHTPTETR</sequence>
<organism evidence="2 3">
    <name type="scientific">Daedalea quercina L-15889</name>
    <dbReference type="NCBI Taxonomy" id="1314783"/>
    <lineage>
        <taxon>Eukaryota</taxon>
        <taxon>Fungi</taxon>
        <taxon>Dikarya</taxon>
        <taxon>Basidiomycota</taxon>
        <taxon>Agaricomycotina</taxon>
        <taxon>Agaricomycetes</taxon>
        <taxon>Polyporales</taxon>
        <taxon>Fomitopsis</taxon>
    </lineage>
</organism>
<dbReference type="OrthoDB" id="2792843at2759"/>
<dbReference type="Proteomes" id="UP000076727">
    <property type="component" value="Unassembled WGS sequence"/>
</dbReference>
<reference evidence="2 3" key="1">
    <citation type="journal article" date="2016" name="Mol. Biol. Evol.">
        <title>Comparative Genomics of Early-Diverging Mushroom-Forming Fungi Provides Insights into the Origins of Lignocellulose Decay Capabilities.</title>
        <authorList>
            <person name="Nagy L.G."/>
            <person name="Riley R."/>
            <person name="Tritt A."/>
            <person name="Adam C."/>
            <person name="Daum C."/>
            <person name="Floudas D."/>
            <person name="Sun H."/>
            <person name="Yadav J.S."/>
            <person name="Pangilinan J."/>
            <person name="Larsson K.H."/>
            <person name="Matsuura K."/>
            <person name="Barry K."/>
            <person name="Labutti K."/>
            <person name="Kuo R."/>
            <person name="Ohm R.A."/>
            <person name="Bhattacharya S.S."/>
            <person name="Shirouzu T."/>
            <person name="Yoshinaga Y."/>
            <person name="Martin F.M."/>
            <person name="Grigoriev I.V."/>
            <person name="Hibbett D.S."/>
        </authorList>
    </citation>
    <scope>NUCLEOTIDE SEQUENCE [LARGE SCALE GENOMIC DNA]</scope>
    <source>
        <strain evidence="2 3">L-15889</strain>
    </source>
</reference>
<dbReference type="STRING" id="1314783.A0A165KWG6"/>
<dbReference type="EMBL" id="KV429165">
    <property type="protein sequence ID" value="KZT63675.1"/>
    <property type="molecule type" value="Genomic_DNA"/>
</dbReference>
<proteinExistence type="predicted"/>
<gene>
    <name evidence="2" type="ORF">DAEQUDRAFT_741773</name>
</gene>
<feature type="region of interest" description="Disordered" evidence="1">
    <location>
        <begin position="1"/>
        <end position="48"/>
    </location>
</feature>
<evidence type="ECO:0000313" key="3">
    <source>
        <dbReference type="Proteomes" id="UP000076727"/>
    </source>
</evidence>
<dbReference type="AlphaFoldDB" id="A0A165KWG6"/>
<name>A0A165KWG6_9APHY</name>
<evidence type="ECO:0000313" key="2">
    <source>
        <dbReference type="EMBL" id="KZT63675.1"/>
    </source>
</evidence>
<feature type="region of interest" description="Disordered" evidence="1">
    <location>
        <begin position="112"/>
        <end position="137"/>
    </location>
</feature>
<protein>
    <submittedName>
        <fullName evidence="2">Uncharacterized protein</fullName>
    </submittedName>
</protein>
<accession>A0A165KWG6</accession>
<evidence type="ECO:0000256" key="1">
    <source>
        <dbReference type="SAM" id="MobiDB-lite"/>
    </source>
</evidence>
<feature type="compositionally biased region" description="Basic and acidic residues" evidence="1">
    <location>
        <begin position="1"/>
        <end position="20"/>
    </location>
</feature>
<keyword evidence="3" id="KW-1185">Reference proteome</keyword>